<dbReference type="OrthoDB" id="21376at2157"/>
<dbReference type="PANTHER" id="PTHR37560">
    <property type="entry name" value="UPF0210 PROTEIN SPR0218"/>
    <property type="match status" value="1"/>
</dbReference>
<dbReference type="RefSeq" id="WP_110269204.1">
    <property type="nucleotide sequence ID" value="NZ_CP029289.2"/>
</dbReference>
<dbReference type="PANTHER" id="PTHR37560:SF1">
    <property type="entry name" value="UPF0210 PROTEIN MJ1665"/>
    <property type="match status" value="1"/>
</dbReference>
<dbReference type="Proteomes" id="UP000248044">
    <property type="component" value="Chromosome"/>
</dbReference>
<dbReference type="Gene3D" id="3.20.70.20">
    <property type="match status" value="1"/>
</dbReference>
<dbReference type="EMBL" id="CP029289">
    <property type="protein sequence ID" value="AWR93320.1"/>
    <property type="molecule type" value="Genomic_DNA"/>
</dbReference>
<evidence type="ECO:0008006" key="3">
    <source>
        <dbReference type="Google" id="ProtNLM"/>
    </source>
</evidence>
<gene>
    <name evidence="1" type="ORF">DFR85_00555</name>
</gene>
<dbReference type="KEGG" id="abri:DFR85_00555"/>
<keyword evidence="2" id="KW-1185">Reference proteome</keyword>
<dbReference type="NCBIfam" id="NF003700">
    <property type="entry name" value="PRK05313.1"/>
    <property type="match status" value="1"/>
</dbReference>
<evidence type="ECO:0000313" key="2">
    <source>
        <dbReference type="Proteomes" id="UP000248044"/>
    </source>
</evidence>
<sequence>MRYDAEEIVEVIRMLNEQDLDIRSVTLSINTLFAISDSENKVFDKIRNIENIIKRFVSAVNKTEEKYGIRIVTKRVAISPLQYFLEVVPKEDFAIELAKILDSIAEKNSVDYISGFSAHAERGLSLGSRVLMESLSSALNSTKRITGMINAASTSAGLNTDAVKLFTDKIFEMSPEASSRVSIMANSPPDSPFVPSAHHGEGMPDVMINIAISGPGVIENAIKTSNPKNFVELYEIIKKSSFKITRLGELIGKSVSKEINAQFGSVDLSIAPSPKIGDSVAGIIESMGIGKIGGHGSVAAMALLMDAVKKGGAMGTSSVGGLSSAFIPVSEDSIMAERALDGSIDFFTLLSMSAVCNSGIDMVGISKSQGKDKVIGLILDVLSMGIVLNKILGVRIIPVDQKPGEYIDLGGLLGKVVVMKLKDINVERFSNMKGFIPNTIKRLEMG</sequence>
<proteinExistence type="predicted"/>
<reference evidence="1 2" key="1">
    <citation type="submission" date="2018-05" db="EMBL/GenBank/DDBJ databases">
        <title>Complete Genome Sequences of Extremely Thermoacidophilic, Metal-Mobilizing Type-Strain Members of the Archaeal Family Sulfolobaceae: Acidianus brierleyi DSM-1651T, Acidianus sulfidivorans DSM-18786T, Metallosphaera hakonensis DSM-7519T, and Metallosphaera prunae DSM-10039T.</title>
        <authorList>
            <person name="Counts J.A."/>
            <person name="Kelly R.M."/>
        </authorList>
    </citation>
    <scope>NUCLEOTIDE SEQUENCE [LARGE SCALE GENOMIC DNA]</scope>
    <source>
        <strain evidence="1 2">DSM 1651</strain>
    </source>
</reference>
<dbReference type="InterPro" id="IPR007841">
    <property type="entry name" value="UPF0210"/>
</dbReference>
<dbReference type="GeneID" id="36830601"/>
<evidence type="ECO:0000313" key="1">
    <source>
        <dbReference type="EMBL" id="AWR93320.1"/>
    </source>
</evidence>
<organism evidence="1 2">
    <name type="scientific">Acidianus brierleyi</name>
    <dbReference type="NCBI Taxonomy" id="41673"/>
    <lineage>
        <taxon>Archaea</taxon>
        <taxon>Thermoproteota</taxon>
        <taxon>Thermoprotei</taxon>
        <taxon>Sulfolobales</taxon>
        <taxon>Sulfolobaceae</taxon>
        <taxon>Acidianus</taxon>
    </lineage>
</organism>
<dbReference type="AlphaFoldDB" id="A0A2U9IBD8"/>
<accession>A0A2U9IBD8</accession>
<name>A0A2U9IBD8_9CREN</name>
<dbReference type="Pfam" id="PF05167">
    <property type="entry name" value="DUF711"/>
    <property type="match status" value="1"/>
</dbReference>
<protein>
    <recommendedName>
        <fullName evidence="3">PFL family protein</fullName>
    </recommendedName>
</protein>
<dbReference type="SUPFAM" id="SSF51998">
    <property type="entry name" value="PFL-like glycyl radical enzymes"/>
    <property type="match status" value="1"/>
</dbReference>